<dbReference type="AlphaFoldDB" id="A6YPS7"/>
<dbReference type="PANTHER" id="PTHR11200">
    <property type="entry name" value="INOSITOL 5-PHOSPHATASE"/>
    <property type="match status" value="1"/>
</dbReference>
<evidence type="ECO:0000256" key="1">
    <source>
        <dbReference type="SAM" id="SignalP"/>
    </source>
</evidence>
<dbReference type="GO" id="GO:0004439">
    <property type="term" value="F:phosphatidylinositol-4,5-bisphosphate 5-phosphatase activity"/>
    <property type="evidence" value="ECO:0007669"/>
    <property type="project" value="TreeGrafter"/>
</dbReference>
<reference evidence="3" key="2">
    <citation type="journal article" date="2008" name="Insect Biochem. Mol. Biol.">
        <title>An insight into the sialome of the blood-sucking bug Triatoma infestans, a vector of Chagas' disease.</title>
        <authorList>
            <person name="Assumpcao T.C."/>
            <person name="Francischetti I.M."/>
            <person name="Andersen J.F."/>
            <person name="Schwarz A."/>
            <person name="Santana J.M."/>
            <person name="Ribeiro J.M."/>
        </authorList>
    </citation>
    <scope>NUCLEOTIDE SEQUENCE</scope>
    <source>
        <tissue evidence="3">Salivary gland</tissue>
    </source>
</reference>
<evidence type="ECO:0000313" key="3">
    <source>
        <dbReference type="EMBL" id="ABR27973.1"/>
    </source>
</evidence>
<dbReference type="Pfam" id="PF22669">
    <property type="entry name" value="Exo_endo_phos2"/>
    <property type="match status" value="1"/>
</dbReference>
<dbReference type="SMART" id="SM00128">
    <property type="entry name" value="IPPc"/>
    <property type="match status" value="1"/>
</dbReference>
<feature type="signal peptide" evidence="1">
    <location>
        <begin position="1"/>
        <end position="21"/>
    </location>
</feature>
<dbReference type="InterPro" id="IPR036691">
    <property type="entry name" value="Endo/exonu/phosph_ase_sf"/>
</dbReference>
<dbReference type="PANTHER" id="PTHR11200:SF275">
    <property type="entry name" value="LD06095P"/>
    <property type="match status" value="1"/>
</dbReference>
<evidence type="ECO:0000259" key="2">
    <source>
        <dbReference type="SMART" id="SM00128"/>
    </source>
</evidence>
<dbReference type="GO" id="GO:0046856">
    <property type="term" value="P:phosphatidylinositol dephosphorylation"/>
    <property type="evidence" value="ECO:0007669"/>
    <property type="project" value="InterPro"/>
</dbReference>
<protein>
    <submittedName>
        <fullName evidence="3">Salivary inositol polyphosphate 5-phosphatase</fullName>
    </submittedName>
</protein>
<dbReference type="InterPro" id="IPR046985">
    <property type="entry name" value="IP5"/>
</dbReference>
<sequence>MNLKILLLFSFASLYAKYSKAAEDNPRSVYVVTWNVAEKDPPGSVKELLGQVSDSSEVNPDIVIIGLQELTMNPVQAVVNNIFKDKWSDDFNEILKSRNNYHKVYSESLLGILLKGIVKIKYKDSINKKADATTVKTGLGGMSGNKGAVILKFQLNNRWFCIVNSHLAAHDEKLQERIEDYKTINNKRVDFCNKPSDFIFWLGDLNFRLQEDVEDEKIRNWVQQRKYADLLKLDQLKINKQTKEIFTDFNEKEITFAPTFKLEKGTGTYSTKRRPAWTDRILYKSDTKKNITPTLYKSIESYKHSDHYPVQAQFDIKY</sequence>
<accession>A6YPS7</accession>
<organism evidence="3">
    <name type="scientific">Triatoma infestans</name>
    <name type="common">Assassin bug</name>
    <dbReference type="NCBI Taxonomy" id="30076"/>
    <lineage>
        <taxon>Eukaryota</taxon>
        <taxon>Metazoa</taxon>
        <taxon>Ecdysozoa</taxon>
        <taxon>Arthropoda</taxon>
        <taxon>Hexapoda</taxon>
        <taxon>Insecta</taxon>
        <taxon>Pterygota</taxon>
        <taxon>Neoptera</taxon>
        <taxon>Paraneoptera</taxon>
        <taxon>Hemiptera</taxon>
        <taxon>Heteroptera</taxon>
        <taxon>Panheteroptera</taxon>
        <taxon>Cimicomorpha</taxon>
        <taxon>Reduviidae</taxon>
        <taxon>Triatominae</taxon>
        <taxon>Triatoma</taxon>
    </lineage>
</organism>
<dbReference type="EMBL" id="EF639088">
    <property type="protein sequence ID" value="ABR27973.1"/>
    <property type="molecule type" value="mRNA"/>
</dbReference>
<feature type="chain" id="PRO_5002703477" evidence="1">
    <location>
        <begin position="22"/>
        <end position="318"/>
    </location>
</feature>
<proteinExistence type="evidence at transcript level"/>
<dbReference type="SUPFAM" id="SSF56219">
    <property type="entry name" value="DNase I-like"/>
    <property type="match status" value="1"/>
</dbReference>
<name>A6YPS7_TRIIF</name>
<dbReference type="Gene3D" id="3.60.10.10">
    <property type="entry name" value="Endonuclease/exonuclease/phosphatase"/>
    <property type="match status" value="1"/>
</dbReference>
<dbReference type="InterPro" id="IPR000300">
    <property type="entry name" value="IPPc"/>
</dbReference>
<feature type="domain" description="Inositol polyphosphate-related phosphatase" evidence="2">
    <location>
        <begin position="25"/>
        <end position="317"/>
    </location>
</feature>
<keyword evidence="1" id="KW-0732">Signal</keyword>
<reference evidence="3" key="1">
    <citation type="submission" date="2007-05" db="EMBL/GenBank/DDBJ databases">
        <authorList>
            <person name="Douchkov D."/>
            <person name="Schweizer P."/>
        </authorList>
    </citation>
    <scope>NUCLEOTIDE SEQUENCE</scope>
    <source>
        <tissue evidence="3">Salivary gland</tissue>
    </source>
</reference>